<dbReference type="SUPFAM" id="SSF101898">
    <property type="entry name" value="NHL repeat"/>
    <property type="match status" value="1"/>
</dbReference>
<organism evidence="7 8">
    <name type="scientific">Limnoglobus roseus</name>
    <dbReference type="NCBI Taxonomy" id="2598579"/>
    <lineage>
        <taxon>Bacteria</taxon>
        <taxon>Pseudomonadati</taxon>
        <taxon>Planctomycetota</taxon>
        <taxon>Planctomycetia</taxon>
        <taxon>Gemmatales</taxon>
        <taxon>Gemmataceae</taxon>
        <taxon>Limnoglobus</taxon>
    </lineage>
</organism>
<dbReference type="InterPro" id="IPR036909">
    <property type="entry name" value="Cyt_c-like_dom_sf"/>
</dbReference>
<sequence>MARTVLALIALSLAAPVFADPPLKVPAGFTITKVAGPPLVKFPVIGDFDDKGRLYVIDMAGPINREDVAASKPLHRIVRLEDTDGDGTFDKAVTFADKLPFPEGCMYLAGSVYTACPPQILKLTDTDGDGIADKREVWFDGKTLTGCANDLHGPYRGPDGYIYWTKGAFAKQELTLGNGEKFTTRASHVFRAKPDGSGLEVVMTGGMDNPVGLAFTASGDLIVSNTFLQHPADGKRDGLIHAIPGGVWGKDHDPIYEHPWTSPKLMPVMTHLGPAAPTGICRYEMRDFGDEYLDNIFCAQFNLRKVSSHQLVPTGSTYRTIDRDFVTSDDPDFHPTDVIPDADGSLLIIDTGGWYKLCCPSSQLVKAEALGGIYRVKMKGEHDQNPLRTEQKLDRKSELTLALKAFRSGIPALRERAIAELARRKPADVVDALDLMANSYTPIWSEEGMLAYAFLRVGTPEAVTAIRTGLEGHTFSGDGYAAACRSLGLVRDPKAVDVLIKRTNDAPRAVAEALGRIGSKKAVPHLLYMLGRVDERLKEREQRGENDQHLDHTIVYALIEIGDYDTTAEGLKSKTARVLRGVLAALQAIDAKRLKSADVLPHLSSADADLRETAWWIAAKHTDWGSELVGHFREKLAAKLSDAEREDLTSRLAKFAKNEAMQKLLADTAANPISLRAMARANLKATPESWPTALAAGMKANPADTIATVRALSMKRPPTELADALRLIGADAKLPSGLRLTALAALPDQALTPDDFDFARSLLGVESAAADVILRSNLSAPQLAKLATMLNTAGPVERAKLLPAFTKSTDETVGLALVAALNQPKVRAAIRSEQVRPILDKYPAAVKAEAAKLYAVLDAEILKQREKLEALVKELPPGDVQRGHKVFNSPKAACATCHTIGYVGGKTGPDLTRIGSIRTERDLLESIVFPSLSFVRSYEPVSVNTLDGKQFSGILKKDAPDEVILVTAADKEERIARDNIESLKPGTVSIMPAGLDQQLSKQDLADLVAFLRASK</sequence>
<evidence type="ECO:0000313" key="8">
    <source>
        <dbReference type="Proteomes" id="UP000324974"/>
    </source>
</evidence>
<dbReference type="InterPro" id="IPR009056">
    <property type="entry name" value="Cyt_c-like_dom"/>
</dbReference>
<dbReference type="Gene3D" id="1.25.10.10">
    <property type="entry name" value="Leucine-rich Repeat Variant"/>
    <property type="match status" value="1"/>
</dbReference>
<dbReference type="InterPro" id="IPR016024">
    <property type="entry name" value="ARM-type_fold"/>
</dbReference>
<protein>
    <submittedName>
        <fullName evidence="7">Putative beta-propeller-type glycoside hydrolase</fullName>
    </submittedName>
</protein>
<evidence type="ECO:0000259" key="6">
    <source>
        <dbReference type="PROSITE" id="PS51007"/>
    </source>
</evidence>
<dbReference type="PANTHER" id="PTHR33546:SF1">
    <property type="entry name" value="LARGE, MULTIFUNCTIONAL SECRETED PROTEIN"/>
    <property type="match status" value="1"/>
</dbReference>
<dbReference type="AlphaFoldDB" id="A0A5C1A8E9"/>
<dbReference type="Gene3D" id="1.10.760.10">
    <property type="entry name" value="Cytochrome c-like domain"/>
    <property type="match status" value="1"/>
</dbReference>
<dbReference type="InterPro" id="IPR011989">
    <property type="entry name" value="ARM-like"/>
</dbReference>
<dbReference type="GO" id="GO:0046872">
    <property type="term" value="F:metal ion binding"/>
    <property type="evidence" value="ECO:0007669"/>
    <property type="project" value="UniProtKB-KW"/>
</dbReference>
<evidence type="ECO:0000256" key="5">
    <source>
        <dbReference type="SAM" id="SignalP"/>
    </source>
</evidence>
<keyword evidence="1 4" id="KW-0349">Heme</keyword>
<evidence type="ECO:0000256" key="4">
    <source>
        <dbReference type="PROSITE-ProRule" id="PRU00433"/>
    </source>
</evidence>
<proteinExistence type="predicted"/>
<dbReference type="SUPFAM" id="SSF46626">
    <property type="entry name" value="Cytochrome c"/>
    <property type="match status" value="1"/>
</dbReference>
<dbReference type="PANTHER" id="PTHR33546">
    <property type="entry name" value="LARGE, MULTIFUNCTIONAL SECRETED PROTEIN-RELATED"/>
    <property type="match status" value="1"/>
</dbReference>
<dbReference type="EMBL" id="CP042425">
    <property type="protein sequence ID" value="QEL14286.1"/>
    <property type="molecule type" value="Genomic_DNA"/>
</dbReference>
<evidence type="ECO:0000313" key="7">
    <source>
        <dbReference type="EMBL" id="QEL14286.1"/>
    </source>
</evidence>
<keyword evidence="5" id="KW-0732">Signal</keyword>
<keyword evidence="7" id="KW-0378">Hydrolase</keyword>
<dbReference type="NCBIfam" id="TIGR02603">
    <property type="entry name" value="CxxCH_TIGR02603"/>
    <property type="match status" value="1"/>
</dbReference>
<dbReference type="InterPro" id="IPR011042">
    <property type="entry name" value="6-blade_b-propeller_TolB-like"/>
</dbReference>
<dbReference type="PROSITE" id="PS51007">
    <property type="entry name" value="CYTC"/>
    <property type="match status" value="1"/>
</dbReference>
<accession>A0A5C1A8E9</accession>
<evidence type="ECO:0000256" key="1">
    <source>
        <dbReference type="ARBA" id="ARBA00022617"/>
    </source>
</evidence>
<keyword evidence="3 4" id="KW-0408">Iron</keyword>
<evidence type="ECO:0000256" key="2">
    <source>
        <dbReference type="ARBA" id="ARBA00022723"/>
    </source>
</evidence>
<dbReference type="RefSeq" id="WP_168218826.1">
    <property type="nucleotide sequence ID" value="NZ_CP042425.1"/>
</dbReference>
<evidence type="ECO:0000256" key="3">
    <source>
        <dbReference type="ARBA" id="ARBA00023004"/>
    </source>
</evidence>
<gene>
    <name evidence="7" type="ORF">PX52LOC_01158</name>
</gene>
<name>A0A5C1A8E9_9BACT</name>
<dbReference type="GO" id="GO:0020037">
    <property type="term" value="F:heme binding"/>
    <property type="evidence" value="ECO:0007669"/>
    <property type="project" value="InterPro"/>
</dbReference>
<dbReference type="SUPFAM" id="SSF48371">
    <property type="entry name" value="ARM repeat"/>
    <property type="match status" value="1"/>
</dbReference>
<dbReference type="InterPro" id="IPR055557">
    <property type="entry name" value="DUF7133"/>
</dbReference>
<dbReference type="NCBIfam" id="TIGR02604">
    <property type="entry name" value="Piru_Ver_Nterm"/>
    <property type="match status" value="1"/>
</dbReference>
<dbReference type="Proteomes" id="UP000324974">
    <property type="component" value="Chromosome"/>
</dbReference>
<dbReference type="Pfam" id="PF13646">
    <property type="entry name" value="HEAT_2"/>
    <property type="match status" value="1"/>
</dbReference>
<dbReference type="KEGG" id="lrs:PX52LOC_01158"/>
<dbReference type="GO" id="GO:0009055">
    <property type="term" value="F:electron transfer activity"/>
    <property type="evidence" value="ECO:0007669"/>
    <property type="project" value="InterPro"/>
</dbReference>
<feature type="signal peptide" evidence="5">
    <location>
        <begin position="1"/>
        <end position="19"/>
    </location>
</feature>
<dbReference type="InterPro" id="IPR013428">
    <property type="entry name" value="Membrane-bound_put_N"/>
</dbReference>
<keyword evidence="8" id="KW-1185">Reference proteome</keyword>
<dbReference type="Pfam" id="PF23500">
    <property type="entry name" value="DUF7133"/>
    <property type="match status" value="1"/>
</dbReference>
<dbReference type="GO" id="GO:0016787">
    <property type="term" value="F:hydrolase activity"/>
    <property type="evidence" value="ECO:0007669"/>
    <property type="project" value="UniProtKB-KW"/>
</dbReference>
<reference evidence="8" key="1">
    <citation type="submission" date="2019-08" db="EMBL/GenBank/DDBJ databases">
        <title>Limnoglobus roseus gen. nov., sp. nov., a novel freshwater planctomycete with a giant genome from the family Gemmataceae.</title>
        <authorList>
            <person name="Kulichevskaya I.S."/>
            <person name="Naumoff D.G."/>
            <person name="Miroshnikov K."/>
            <person name="Ivanova A."/>
            <person name="Philippov D.A."/>
            <person name="Hakobyan A."/>
            <person name="Rijpstra I.C."/>
            <person name="Sinninghe Damste J.S."/>
            <person name="Liesack W."/>
            <person name="Dedysh S.N."/>
        </authorList>
    </citation>
    <scope>NUCLEOTIDE SEQUENCE [LARGE SCALE GENOMIC DNA]</scope>
    <source>
        <strain evidence="8">PX52</strain>
    </source>
</reference>
<dbReference type="Gene3D" id="2.120.10.30">
    <property type="entry name" value="TolB, C-terminal domain"/>
    <property type="match status" value="1"/>
</dbReference>
<feature type="chain" id="PRO_5022723555" evidence="5">
    <location>
        <begin position="20"/>
        <end position="1015"/>
    </location>
</feature>
<keyword evidence="2 4" id="KW-0479">Metal-binding</keyword>
<feature type="domain" description="Cytochrome c" evidence="6">
    <location>
        <begin position="878"/>
        <end position="1015"/>
    </location>
</feature>
<dbReference type="InterPro" id="IPR013427">
    <property type="entry name" value="Haem-bd_dom_put"/>
</dbReference>